<dbReference type="InterPro" id="IPR036291">
    <property type="entry name" value="NAD(P)-bd_dom_sf"/>
</dbReference>
<dbReference type="AlphaFoldDB" id="A0A6J5Z356"/>
<dbReference type="GO" id="GO:0019305">
    <property type="term" value="P:dTDP-rhamnose biosynthetic process"/>
    <property type="evidence" value="ECO:0007669"/>
    <property type="project" value="TreeGrafter"/>
</dbReference>
<dbReference type="FunFam" id="3.40.50.720:FF:000159">
    <property type="entry name" value="dTDP-4-dehydrorhamnose reductase"/>
    <property type="match status" value="1"/>
</dbReference>
<accession>A0A6J5Z356</accession>
<sequence length="288" mass="31269">MIVIVGARGQVGSELVRECKQQDLDYKGVDSVQLDVTNPDAVMQCLEQLQPTTVINAAAYTNVDGCETHSDVAMLVNAEAPRFLAQAAHDVGAQLIHISTDYVFDGKSQIPYVEEHETHPINVYGMSKQLGETAVLETGSENCVVRTSWVYGETGNNFVRTMMGKGAAGDDVSVVTDQVGQPTWARDLAQALIALSAARASAGLLHFSSAGQSSWFEFAQAIFTECGWDSSRVLPVTSEQFHSLTVRPQYSVLAHSKWLSLGLPAPLPWQDALSRANISQWKDIASVR</sequence>
<dbReference type="InterPro" id="IPR005913">
    <property type="entry name" value="dTDP_dehydrorham_reduct"/>
</dbReference>
<dbReference type="CDD" id="cd05254">
    <property type="entry name" value="dTDP_HR_like_SDR_e"/>
    <property type="match status" value="1"/>
</dbReference>
<proteinExistence type="predicted"/>
<gene>
    <name evidence="2" type="ORF">UFOPK3770_00568</name>
</gene>
<dbReference type="Pfam" id="PF04321">
    <property type="entry name" value="RmlD_sub_bind"/>
    <property type="match status" value="1"/>
</dbReference>
<evidence type="ECO:0000259" key="1">
    <source>
        <dbReference type="Pfam" id="PF04321"/>
    </source>
</evidence>
<evidence type="ECO:0000313" key="2">
    <source>
        <dbReference type="EMBL" id="CAB4335976.1"/>
    </source>
</evidence>
<dbReference type="PANTHER" id="PTHR10491:SF4">
    <property type="entry name" value="METHIONINE ADENOSYLTRANSFERASE 2 SUBUNIT BETA"/>
    <property type="match status" value="1"/>
</dbReference>
<dbReference type="InterPro" id="IPR029903">
    <property type="entry name" value="RmlD-like-bd"/>
</dbReference>
<dbReference type="Gene3D" id="3.40.50.720">
    <property type="entry name" value="NAD(P)-binding Rossmann-like Domain"/>
    <property type="match status" value="1"/>
</dbReference>
<dbReference type="GO" id="GO:0005829">
    <property type="term" value="C:cytosol"/>
    <property type="evidence" value="ECO:0007669"/>
    <property type="project" value="TreeGrafter"/>
</dbReference>
<dbReference type="SUPFAM" id="SSF51735">
    <property type="entry name" value="NAD(P)-binding Rossmann-fold domains"/>
    <property type="match status" value="1"/>
</dbReference>
<feature type="domain" description="RmlD-like substrate binding" evidence="1">
    <location>
        <begin position="2"/>
        <end position="275"/>
    </location>
</feature>
<dbReference type="EMBL" id="CAESAJ010000045">
    <property type="protein sequence ID" value="CAB4335976.1"/>
    <property type="molecule type" value="Genomic_DNA"/>
</dbReference>
<dbReference type="GO" id="GO:0008831">
    <property type="term" value="F:dTDP-4-dehydrorhamnose reductase activity"/>
    <property type="evidence" value="ECO:0007669"/>
    <property type="project" value="TreeGrafter"/>
</dbReference>
<dbReference type="PANTHER" id="PTHR10491">
    <property type="entry name" value="DTDP-4-DEHYDRORHAMNOSE REDUCTASE"/>
    <property type="match status" value="1"/>
</dbReference>
<reference evidence="2" key="1">
    <citation type="submission" date="2020-05" db="EMBL/GenBank/DDBJ databases">
        <authorList>
            <person name="Chiriac C."/>
            <person name="Salcher M."/>
            <person name="Ghai R."/>
            <person name="Kavagutti S V."/>
        </authorList>
    </citation>
    <scope>NUCLEOTIDE SEQUENCE</scope>
</reference>
<dbReference type="NCBIfam" id="TIGR01214">
    <property type="entry name" value="rmlD"/>
    <property type="match status" value="1"/>
</dbReference>
<dbReference type="Gene3D" id="3.90.25.10">
    <property type="entry name" value="UDP-galactose 4-epimerase, domain 1"/>
    <property type="match status" value="1"/>
</dbReference>
<name>A0A6J5Z356_9ZZZZ</name>
<organism evidence="2">
    <name type="scientific">freshwater metagenome</name>
    <dbReference type="NCBI Taxonomy" id="449393"/>
    <lineage>
        <taxon>unclassified sequences</taxon>
        <taxon>metagenomes</taxon>
        <taxon>ecological metagenomes</taxon>
    </lineage>
</organism>
<protein>
    <submittedName>
        <fullName evidence="2">Unannotated protein</fullName>
    </submittedName>
</protein>